<dbReference type="RefSeq" id="WP_229344116.1">
    <property type="nucleotide sequence ID" value="NZ_JAJFAT010000003.1"/>
</dbReference>
<comment type="caution">
    <text evidence="4">The sequence shown here is derived from an EMBL/GenBank/DDBJ whole genome shotgun (WGS) entry which is preliminary data.</text>
</comment>
<dbReference type="EMBL" id="JAJFAT010000003">
    <property type="protein sequence ID" value="MCC3144383.1"/>
    <property type="molecule type" value="Genomic_DNA"/>
</dbReference>
<reference evidence="4 5" key="1">
    <citation type="submission" date="2021-10" db="EMBL/GenBank/DDBJ databases">
        <authorList>
            <person name="Grouzdev D.S."/>
            <person name="Pantiukh K.S."/>
            <person name="Krutkina M.S."/>
        </authorList>
    </citation>
    <scope>NUCLEOTIDE SEQUENCE [LARGE SCALE GENOMIC DNA]</scope>
    <source>
        <strain evidence="4 5">Z-7514</strain>
    </source>
</reference>
<evidence type="ECO:0000256" key="2">
    <source>
        <dbReference type="SAM" id="SignalP"/>
    </source>
</evidence>
<dbReference type="SUPFAM" id="SSF56935">
    <property type="entry name" value="Porins"/>
    <property type="match status" value="1"/>
</dbReference>
<dbReference type="PANTHER" id="PTHR43308:SF1">
    <property type="entry name" value="OUTER MEMBRANE PROTEIN ALPHA"/>
    <property type="match status" value="1"/>
</dbReference>
<evidence type="ECO:0000256" key="1">
    <source>
        <dbReference type="ARBA" id="ARBA00022737"/>
    </source>
</evidence>
<name>A0AAW4WX13_9FIRM</name>
<dbReference type="PANTHER" id="PTHR43308">
    <property type="entry name" value="OUTER MEMBRANE PROTEIN ALPHA-RELATED"/>
    <property type="match status" value="1"/>
</dbReference>
<dbReference type="Pfam" id="PF00395">
    <property type="entry name" value="SLH"/>
    <property type="match status" value="1"/>
</dbReference>
<feature type="domain" description="SLH" evidence="3">
    <location>
        <begin position="25"/>
        <end position="88"/>
    </location>
</feature>
<sequence length="627" mass="69628">MKKLTITISLILVLALAVPAFAAGHHGSFTDVPDDHWAYDAINSLVAAGVVEGYPDGEYKGQQSMTRYEMAVMVSRALDNITAEQEAMAEGLTEGQAEDVTAIVESLMERNMPESLTEQQAEEVADIVEALTYELREELAVLGADVEVLAEDLEDLEARVDAMDVPEDNIEFSATVDTMFEVADYPDADDEIVAAMVLWADDDALDLDLPGDIEFDNLDPYIDDGIVGGSDAEDYDWEDADDLPSEKRFWQEYNFNIYGNVGEANFLLDVDAISNVFTEEKSAFGYEESDDLDFEMDVATLYFEYEGIHMRAGDLEDEHLAPYYVDDEDLQGVEVAKDYLDIDWTFLVAGFGDEVTDDIYGVSASSDMDFGTLAGSFYQTRLDHDQLNVFSLALSDVAVADAVTLGGEVVFTDSTDDEDLIEEDDFLVALDGEFAATEDLTVNARFETVGEDFNQYKGDLEEARDYDLFNIGAAFDLDENNTISGSYTFVQIGDELIADDANNYNDEDKHTIEARLDNAYGDFNNYAMVEYTMNDNYTDDYDTRVIELGTEYALDEVTTLGAALVNKNEENDDANVINYNYLKGHMNRDLSENTAWNVEAKWIDGEVGSEDVEAESSSLTTSLSVTF</sequence>
<dbReference type="InterPro" id="IPR051465">
    <property type="entry name" value="Cell_Envelope_Struct_Comp"/>
</dbReference>
<evidence type="ECO:0000313" key="5">
    <source>
        <dbReference type="Proteomes" id="UP001199296"/>
    </source>
</evidence>
<dbReference type="PROSITE" id="PS51272">
    <property type="entry name" value="SLH"/>
    <property type="match status" value="1"/>
</dbReference>
<dbReference type="AlphaFoldDB" id="A0AAW4WX13"/>
<feature type="chain" id="PRO_5043341340" evidence="2">
    <location>
        <begin position="23"/>
        <end position="627"/>
    </location>
</feature>
<keyword evidence="5" id="KW-1185">Reference proteome</keyword>
<evidence type="ECO:0000313" key="4">
    <source>
        <dbReference type="EMBL" id="MCC3144383.1"/>
    </source>
</evidence>
<protein>
    <submittedName>
        <fullName evidence="4">S-layer homology domain-containing protein</fullName>
    </submittedName>
</protein>
<dbReference type="InterPro" id="IPR001119">
    <property type="entry name" value="SLH_dom"/>
</dbReference>
<evidence type="ECO:0000259" key="3">
    <source>
        <dbReference type="PROSITE" id="PS51272"/>
    </source>
</evidence>
<keyword evidence="2" id="KW-0732">Signal</keyword>
<dbReference type="Proteomes" id="UP001199296">
    <property type="component" value="Unassembled WGS sequence"/>
</dbReference>
<accession>A0AAW4WX13</accession>
<keyword evidence="1" id="KW-0677">Repeat</keyword>
<proteinExistence type="predicted"/>
<gene>
    <name evidence="4" type="ORF">LJ207_03495</name>
</gene>
<feature type="signal peptide" evidence="2">
    <location>
        <begin position="1"/>
        <end position="22"/>
    </location>
</feature>
<organism evidence="4 5">
    <name type="scientific">Halanaerobium polyolivorans</name>
    <dbReference type="NCBI Taxonomy" id="2886943"/>
    <lineage>
        <taxon>Bacteria</taxon>
        <taxon>Bacillati</taxon>
        <taxon>Bacillota</taxon>
        <taxon>Clostridia</taxon>
        <taxon>Halanaerobiales</taxon>
        <taxon>Halanaerobiaceae</taxon>
        <taxon>Halanaerobium</taxon>
    </lineage>
</organism>